<proteinExistence type="predicted"/>
<dbReference type="OrthoDB" id="10067052at2759"/>
<evidence type="ECO:0000313" key="2">
    <source>
        <dbReference type="Proteomes" id="UP000681722"/>
    </source>
</evidence>
<evidence type="ECO:0000313" key="1">
    <source>
        <dbReference type="EMBL" id="CAF4630307.1"/>
    </source>
</evidence>
<accession>A0A8S2ZHT7</accession>
<feature type="non-terminal residue" evidence="1">
    <location>
        <position position="184"/>
    </location>
</feature>
<dbReference type="EMBL" id="CAJOBC010136436">
    <property type="protein sequence ID" value="CAF4630307.1"/>
    <property type="molecule type" value="Genomic_DNA"/>
</dbReference>
<dbReference type="Proteomes" id="UP000681722">
    <property type="component" value="Unassembled WGS sequence"/>
</dbReference>
<organism evidence="1 2">
    <name type="scientific">Didymodactylos carnosus</name>
    <dbReference type="NCBI Taxonomy" id="1234261"/>
    <lineage>
        <taxon>Eukaryota</taxon>
        <taxon>Metazoa</taxon>
        <taxon>Spiralia</taxon>
        <taxon>Gnathifera</taxon>
        <taxon>Rotifera</taxon>
        <taxon>Eurotatoria</taxon>
        <taxon>Bdelloidea</taxon>
        <taxon>Philodinida</taxon>
        <taxon>Philodinidae</taxon>
        <taxon>Didymodactylos</taxon>
    </lineage>
</organism>
<reference evidence="1" key="1">
    <citation type="submission" date="2021-02" db="EMBL/GenBank/DDBJ databases">
        <authorList>
            <person name="Nowell W R."/>
        </authorList>
    </citation>
    <scope>NUCLEOTIDE SEQUENCE</scope>
</reference>
<gene>
    <name evidence="1" type="ORF">SRO942_LOCUS49832</name>
</gene>
<dbReference type="AlphaFoldDB" id="A0A8S2ZHT7"/>
<protein>
    <submittedName>
        <fullName evidence="1">Uncharacterized protein</fullName>
    </submittedName>
</protein>
<comment type="caution">
    <text evidence="1">The sequence shown here is derived from an EMBL/GenBank/DDBJ whole genome shotgun (WGS) entry which is preliminary data.</text>
</comment>
<name>A0A8S2ZHT7_9BILA</name>
<sequence length="184" mass="21321">MAKVCVTEQKLYEKVKRDELLKRVKELKNDDSYFYIKLESLQINQIKSLISDCKEMSFNISFIGIDFYNSINGLNGQGNFYFDNLNKTTSEIVINDLRKENIEFSLGFKDLTNDQVEYIVADADLDQENIQISKVKNLMELYTKGSIPTLELNEFTTKGIEYMIEINEKRFIPWRSVIAVAALG</sequence>